<dbReference type="Gene3D" id="3.40.630.30">
    <property type="match status" value="1"/>
</dbReference>
<dbReference type="InterPro" id="IPR016181">
    <property type="entry name" value="Acyl_CoA_acyltransferase"/>
</dbReference>
<accession>A0A9Q3ZN09</accession>
<dbReference type="AlphaFoldDB" id="A0A9Q3ZN09"/>
<evidence type="ECO:0000313" key="3">
    <source>
        <dbReference type="Proteomes" id="UP000813672"/>
    </source>
</evidence>
<dbReference type="Pfam" id="PF13508">
    <property type="entry name" value="Acetyltransf_7"/>
    <property type="match status" value="1"/>
</dbReference>
<name>A0A9Q3ZN09_9RHOB</name>
<protein>
    <submittedName>
        <fullName evidence="2">GNAT family N-acetyltransferase</fullName>
    </submittedName>
</protein>
<evidence type="ECO:0000259" key="1">
    <source>
        <dbReference type="PROSITE" id="PS51186"/>
    </source>
</evidence>
<dbReference type="EMBL" id="JAGQAF010000009">
    <property type="protein sequence ID" value="MCE8538663.1"/>
    <property type="molecule type" value="Genomic_DNA"/>
</dbReference>
<dbReference type="Proteomes" id="UP000813672">
    <property type="component" value="Unassembled WGS sequence"/>
</dbReference>
<dbReference type="InterPro" id="IPR050276">
    <property type="entry name" value="MshD_Acetyltransferase"/>
</dbReference>
<evidence type="ECO:0000313" key="2">
    <source>
        <dbReference type="EMBL" id="MCE8538663.1"/>
    </source>
</evidence>
<dbReference type="CDD" id="cd04301">
    <property type="entry name" value="NAT_SF"/>
    <property type="match status" value="1"/>
</dbReference>
<reference evidence="2" key="1">
    <citation type="journal article" date="2021" name="Environ. Microbiol.">
        <title>Cryptic niche differentiation of novel sediment ecotypes of Rugeria pomeroyi correlates with nitrate respiration.</title>
        <authorList>
            <person name="Lin X."/>
            <person name="McNichol J."/>
            <person name="Chu X."/>
            <person name="Qian Y."/>
            <person name="Luo H."/>
        </authorList>
    </citation>
    <scope>NUCLEOTIDE SEQUENCE</scope>
    <source>
        <strain evidence="2">SZCCDBB064</strain>
    </source>
</reference>
<proteinExistence type="predicted"/>
<organism evidence="2 3">
    <name type="scientific">Ruegeria pomeroyi</name>
    <dbReference type="NCBI Taxonomy" id="89184"/>
    <lineage>
        <taxon>Bacteria</taxon>
        <taxon>Pseudomonadati</taxon>
        <taxon>Pseudomonadota</taxon>
        <taxon>Alphaproteobacteria</taxon>
        <taxon>Rhodobacterales</taxon>
        <taxon>Roseobacteraceae</taxon>
        <taxon>Ruegeria</taxon>
    </lineage>
</organism>
<dbReference type="PROSITE" id="PS51186">
    <property type="entry name" value="GNAT"/>
    <property type="match status" value="1"/>
</dbReference>
<dbReference type="PANTHER" id="PTHR43617:SF34">
    <property type="entry name" value="PUTATIVE-RELATED"/>
    <property type="match status" value="1"/>
</dbReference>
<dbReference type="PANTHER" id="PTHR43617">
    <property type="entry name" value="L-AMINO ACID N-ACETYLTRANSFERASE"/>
    <property type="match status" value="1"/>
</dbReference>
<dbReference type="InterPro" id="IPR000182">
    <property type="entry name" value="GNAT_dom"/>
</dbReference>
<feature type="domain" description="N-acetyltransferase" evidence="1">
    <location>
        <begin position="3"/>
        <end position="146"/>
    </location>
</feature>
<comment type="caution">
    <text evidence="2">The sequence shown here is derived from an EMBL/GenBank/DDBJ whole genome shotgun (WGS) entry which is preliminary data.</text>
</comment>
<dbReference type="SUPFAM" id="SSF55729">
    <property type="entry name" value="Acyl-CoA N-acyltransferases (Nat)"/>
    <property type="match status" value="1"/>
</dbReference>
<gene>
    <name evidence="2" type="ORF">KBY27_14530</name>
</gene>
<sequence>MNAVLRPARRGDAEATGDILYRFAQDTPWMPKLYERAETVGFCGIMIGRGWVSVAVLGGQVAGFIARDGQEICSLYLAKAAQGQGLGAALLGNAMERSDRLELWTFQQNTRAQRFYARHGFVEAARTDGAGNEERLPDIRYEWRRS</sequence>
<dbReference type="RefSeq" id="WP_234220562.1">
    <property type="nucleotide sequence ID" value="NZ_JAGQAF010000009.1"/>
</dbReference>
<dbReference type="GO" id="GO:0016747">
    <property type="term" value="F:acyltransferase activity, transferring groups other than amino-acyl groups"/>
    <property type="evidence" value="ECO:0007669"/>
    <property type="project" value="InterPro"/>
</dbReference>